<reference evidence="2" key="1">
    <citation type="journal article" date="2019" name="Int. J. Syst. Evol. Microbiol.">
        <title>The Global Catalogue of Microorganisms (GCM) 10K type strain sequencing project: providing services to taxonomists for standard genome sequencing and annotation.</title>
        <authorList>
            <consortium name="The Broad Institute Genomics Platform"/>
            <consortium name="The Broad Institute Genome Sequencing Center for Infectious Disease"/>
            <person name="Wu L."/>
            <person name="Ma J."/>
        </authorList>
    </citation>
    <scope>NUCLEOTIDE SEQUENCE [LARGE SCALE GENOMIC DNA]</scope>
    <source>
        <strain evidence="2">CECT 8064</strain>
    </source>
</reference>
<name>A0ABV9BDJ1_9ACTN</name>
<dbReference type="EMBL" id="JBHSFS010000002">
    <property type="protein sequence ID" value="MFC4512157.1"/>
    <property type="molecule type" value="Genomic_DNA"/>
</dbReference>
<dbReference type="RefSeq" id="WP_417922237.1">
    <property type="nucleotide sequence ID" value="NZ_JBHSFS010000002.1"/>
</dbReference>
<evidence type="ECO:0000313" key="2">
    <source>
        <dbReference type="Proteomes" id="UP001595990"/>
    </source>
</evidence>
<proteinExistence type="predicted"/>
<keyword evidence="2" id="KW-1185">Reference proteome</keyword>
<sequence>MDAAREAVDPVHGEVVEFFGFQYDVWGTAVGTQWESWSAKRLPKRHDAMATHTNGGESVLTREDAIAWCMKEAWHRHIAVTVHARHPALHGPHRFSMEPVFELLEPQYERVIWMGKEWRLHTLKPGGKKSWLSGPHTPPNGIADGLPRAHNLHMMRGGSLSGALHPLTVRLLGAAPPRTQCAMCAPRYSSDLRRVRVGLAGRPEVDEPLCLHHVLGYFVSFDEQRRMHELEGPWMQWRDRLHDLMYEDAQAAEEGRAIPGVRRRWLALLDRPVTTPQSGDVPALAA</sequence>
<comment type="caution">
    <text evidence="1">The sequence shown here is derived from an EMBL/GenBank/DDBJ whole genome shotgun (WGS) entry which is preliminary data.</text>
</comment>
<organism evidence="1 2">
    <name type="scientific">Streptomyces ehimensis</name>
    <dbReference type="NCBI Taxonomy" id="68195"/>
    <lineage>
        <taxon>Bacteria</taxon>
        <taxon>Bacillati</taxon>
        <taxon>Actinomycetota</taxon>
        <taxon>Actinomycetes</taxon>
        <taxon>Kitasatosporales</taxon>
        <taxon>Streptomycetaceae</taxon>
        <taxon>Streptomyces</taxon>
    </lineage>
</organism>
<accession>A0ABV9BDJ1</accession>
<protein>
    <submittedName>
        <fullName evidence="1">Uncharacterized protein</fullName>
    </submittedName>
</protein>
<dbReference type="Proteomes" id="UP001595990">
    <property type="component" value="Unassembled WGS sequence"/>
</dbReference>
<gene>
    <name evidence="1" type="ORF">ACFPEN_04330</name>
</gene>
<evidence type="ECO:0000313" key="1">
    <source>
        <dbReference type="EMBL" id="MFC4512157.1"/>
    </source>
</evidence>